<dbReference type="EMBL" id="BPVZ01000040">
    <property type="protein sequence ID" value="GKV13930.1"/>
    <property type="molecule type" value="Genomic_DNA"/>
</dbReference>
<sequence length="60" mass="6938">MKHVLFCCILKITLQIIEEGSSHWETALFIGIDFILTQRSTMESTPFSLHDDAFVLKLIR</sequence>
<gene>
    <name evidence="1" type="ORF">SLEP1_g24889</name>
</gene>
<dbReference type="AlphaFoldDB" id="A0AAV5JUD6"/>
<name>A0AAV5JUD6_9ROSI</name>
<evidence type="ECO:0000313" key="2">
    <source>
        <dbReference type="Proteomes" id="UP001054252"/>
    </source>
</evidence>
<dbReference type="Proteomes" id="UP001054252">
    <property type="component" value="Unassembled WGS sequence"/>
</dbReference>
<comment type="caution">
    <text evidence="1">The sequence shown here is derived from an EMBL/GenBank/DDBJ whole genome shotgun (WGS) entry which is preliminary data.</text>
</comment>
<organism evidence="1 2">
    <name type="scientific">Rubroshorea leprosula</name>
    <dbReference type="NCBI Taxonomy" id="152421"/>
    <lineage>
        <taxon>Eukaryota</taxon>
        <taxon>Viridiplantae</taxon>
        <taxon>Streptophyta</taxon>
        <taxon>Embryophyta</taxon>
        <taxon>Tracheophyta</taxon>
        <taxon>Spermatophyta</taxon>
        <taxon>Magnoliopsida</taxon>
        <taxon>eudicotyledons</taxon>
        <taxon>Gunneridae</taxon>
        <taxon>Pentapetalae</taxon>
        <taxon>rosids</taxon>
        <taxon>malvids</taxon>
        <taxon>Malvales</taxon>
        <taxon>Dipterocarpaceae</taxon>
        <taxon>Rubroshorea</taxon>
    </lineage>
</organism>
<proteinExistence type="predicted"/>
<protein>
    <submittedName>
        <fullName evidence="1">Uncharacterized protein</fullName>
    </submittedName>
</protein>
<accession>A0AAV5JUD6</accession>
<reference evidence="1 2" key="1">
    <citation type="journal article" date="2021" name="Commun. Biol.">
        <title>The genome of Shorea leprosula (Dipterocarpaceae) highlights the ecological relevance of drought in aseasonal tropical rainforests.</title>
        <authorList>
            <person name="Ng K.K.S."/>
            <person name="Kobayashi M.J."/>
            <person name="Fawcett J.A."/>
            <person name="Hatakeyama M."/>
            <person name="Paape T."/>
            <person name="Ng C.H."/>
            <person name="Ang C.C."/>
            <person name="Tnah L.H."/>
            <person name="Lee C.T."/>
            <person name="Nishiyama T."/>
            <person name="Sese J."/>
            <person name="O'Brien M.J."/>
            <person name="Copetti D."/>
            <person name="Mohd Noor M.I."/>
            <person name="Ong R.C."/>
            <person name="Putra M."/>
            <person name="Sireger I.Z."/>
            <person name="Indrioko S."/>
            <person name="Kosugi Y."/>
            <person name="Izuno A."/>
            <person name="Isagi Y."/>
            <person name="Lee S.L."/>
            <person name="Shimizu K.K."/>
        </authorList>
    </citation>
    <scope>NUCLEOTIDE SEQUENCE [LARGE SCALE GENOMIC DNA]</scope>
    <source>
        <strain evidence="1">214</strain>
    </source>
</reference>
<keyword evidence="2" id="KW-1185">Reference proteome</keyword>
<evidence type="ECO:0000313" key="1">
    <source>
        <dbReference type="EMBL" id="GKV13930.1"/>
    </source>
</evidence>